<dbReference type="PROSITE" id="PS50110">
    <property type="entry name" value="RESPONSE_REGULATORY"/>
    <property type="match status" value="1"/>
</dbReference>
<evidence type="ECO:0000313" key="5">
    <source>
        <dbReference type="Proteomes" id="UP000721844"/>
    </source>
</evidence>
<feature type="domain" description="Response regulatory" evidence="3">
    <location>
        <begin position="3"/>
        <end position="115"/>
    </location>
</feature>
<keyword evidence="5" id="KW-1185">Reference proteome</keyword>
<accession>A0A963Z5R7</accession>
<dbReference type="RefSeq" id="WP_227309761.1">
    <property type="nucleotide sequence ID" value="NZ_JAESVA010000011.1"/>
</dbReference>
<dbReference type="Pfam" id="PF00072">
    <property type="entry name" value="Response_reg"/>
    <property type="match status" value="1"/>
</dbReference>
<dbReference type="InterPro" id="IPR001789">
    <property type="entry name" value="Sig_transdc_resp-reg_receiver"/>
</dbReference>
<evidence type="ECO:0000256" key="2">
    <source>
        <dbReference type="PROSITE-ProRule" id="PRU00169"/>
    </source>
</evidence>
<sequence length="119" mass="13154">MPSILCVDADETVRDWLDLVLGEAGYEVHLEEMASDVVKPLRDKYRPDLLITDFEMPEESISGLALAKLARDYHPDLPLIFLSETPDPTEIPGPMLILNKPISREALVAAVQGLLGTEV</sequence>
<dbReference type="InterPro" id="IPR011006">
    <property type="entry name" value="CheY-like_superfamily"/>
</dbReference>
<protein>
    <submittedName>
        <fullName evidence="4">Response regulator</fullName>
    </submittedName>
</protein>
<dbReference type="SUPFAM" id="SSF52172">
    <property type="entry name" value="CheY-like"/>
    <property type="match status" value="1"/>
</dbReference>
<evidence type="ECO:0000313" key="4">
    <source>
        <dbReference type="EMBL" id="MCB8883104.1"/>
    </source>
</evidence>
<dbReference type="Gene3D" id="3.40.50.2300">
    <property type="match status" value="1"/>
</dbReference>
<evidence type="ECO:0000259" key="3">
    <source>
        <dbReference type="PROSITE" id="PS50110"/>
    </source>
</evidence>
<dbReference type="SMART" id="SM00448">
    <property type="entry name" value="REC"/>
    <property type="match status" value="1"/>
</dbReference>
<name>A0A963Z5R7_9PROT</name>
<dbReference type="CDD" id="cd00156">
    <property type="entry name" value="REC"/>
    <property type="match status" value="1"/>
</dbReference>
<dbReference type="GO" id="GO:0000160">
    <property type="term" value="P:phosphorelay signal transduction system"/>
    <property type="evidence" value="ECO:0007669"/>
    <property type="project" value="InterPro"/>
</dbReference>
<organism evidence="4 5">
    <name type="scientific">Acidisoma cellulosilyticum</name>
    <dbReference type="NCBI Taxonomy" id="2802395"/>
    <lineage>
        <taxon>Bacteria</taxon>
        <taxon>Pseudomonadati</taxon>
        <taxon>Pseudomonadota</taxon>
        <taxon>Alphaproteobacteria</taxon>
        <taxon>Acetobacterales</taxon>
        <taxon>Acidocellaceae</taxon>
        <taxon>Acidisoma</taxon>
    </lineage>
</organism>
<evidence type="ECO:0000256" key="1">
    <source>
        <dbReference type="ARBA" id="ARBA00022553"/>
    </source>
</evidence>
<dbReference type="EMBL" id="JAESVA010000011">
    <property type="protein sequence ID" value="MCB8883104.1"/>
    <property type="molecule type" value="Genomic_DNA"/>
</dbReference>
<dbReference type="AlphaFoldDB" id="A0A963Z5R7"/>
<gene>
    <name evidence="4" type="ORF">ACELLULO517_22840</name>
</gene>
<keyword evidence="1 2" id="KW-0597">Phosphoprotein</keyword>
<feature type="modified residue" description="4-aspartylphosphate" evidence="2">
    <location>
        <position position="53"/>
    </location>
</feature>
<dbReference type="PANTHER" id="PTHR44591:SF3">
    <property type="entry name" value="RESPONSE REGULATORY DOMAIN-CONTAINING PROTEIN"/>
    <property type="match status" value="1"/>
</dbReference>
<proteinExistence type="predicted"/>
<dbReference type="Proteomes" id="UP000721844">
    <property type="component" value="Unassembled WGS sequence"/>
</dbReference>
<reference evidence="4 5" key="1">
    <citation type="journal article" date="2021" name="Microorganisms">
        <title>Acidisoma silvae sp. nov. and Acidisomacellulosilytica sp. nov., Two Acidophilic Bacteria Isolated from Decaying Wood, Hydrolyzing Cellulose and Producing Poly-3-hydroxybutyrate.</title>
        <authorList>
            <person name="Mieszkin S."/>
            <person name="Pouder E."/>
            <person name="Uroz S."/>
            <person name="Simon-Colin C."/>
            <person name="Alain K."/>
        </authorList>
    </citation>
    <scope>NUCLEOTIDE SEQUENCE [LARGE SCALE GENOMIC DNA]</scope>
    <source>
        <strain evidence="4 5">HW T5.17</strain>
    </source>
</reference>
<dbReference type="InterPro" id="IPR050595">
    <property type="entry name" value="Bact_response_regulator"/>
</dbReference>
<comment type="caution">
    <text evidence="4">The sequence shown here is derived from an EMBL/GenBank/DDBJ whole genome shotgun (WGS) entry which is preliminary data.</text>
</comment>
<dbReference type="PANTHER" id="PTHR44591">
    <property type="entry name" value="STRESS RESPONSE REGULATOR PROTEIN 1"/>
    <property type="match status" value="1"/>
</dbReference>